<organism evidence="1 2">
    <name type="scientific">Nitrososphaera viennensis EN76</name>
    <dbReference type="NCBI Taxonomy" id="926571"/>
    <lineage>
        <taxon>Archaea</taxon>
        <taxon>Nitrososphaerota</taxon>
        <taxon>Nitrososphaeria</taxon>
        <taxon>Nitrososphaerales</taxon>
        <taxon>Nitrososphaeraceae</taxon>
        <taxon>Nitrososphaera</taxon>
    </lineage>
</organism>
<evidence type="ECO:0000313" key="1">
    <source>
        <dbReference type="EMBL" id="AIC14989.1"/>
    </source>
</evidence>
<dbReference type="GeneID" id="74946039"/>
<dbReference type="Proteomes" id="UP000027093">
    <property type="component" value="Chromosome"/>
</dbReference>
<dbReference type="AlphaFoldDB" id="A0A060HEA2"/>
<dbReference type="EMBL" id="CP007536">
    <property type="protein sequence ID" value="AIC14989.1"/>
    <property type="molecule type" value="Genomic_DNA"/>
</dbReference>
<keyword evidence="1" id="KW-0413">Isomerase</keyword>
<proteinExistence type="predicted"/>
<dbReference type="HOGENOM" id="CLU_077866_0_0_2"/>
<reference evidence="1 2" key="1">
    <citation type="journal article" date="2014" name="Int. J. Syst. Evol. Microbiol.">
        <title>Nitrososphaera viennensis gen. nov., sp. nov., an aerobic and mesophilic, ammonia-oxidizing archaeon from soil and a member of the archaeal phylum Thaumarchaeota.</title>
        <authorList>
            <person name="Stieglmeier M."/>
            <person name="Klingl A."/>
            <person name="Alves R.J."/>
            <person name="Rittmann S.K."/>
            <person name="Melcher M."/>
            <person name="Leisch N."/>
            <person name="Schleper C."/>
        </authorList>
    </citation>
    <scope>NUCLEOTIDE SEQUENCE [LARGE SCALE GENOMIC DNA]</scope>
    <source>
        <strain evidence="1">EN76</strain>
    </source>
</reference>
<dbReference type="InterPro" id="IPR046348">
    <property type="entry name" value="SIS_dom_sf"/>
</dbReference>
<evidence type="ECO:0000313" key="2">
    <source>
        <dbReference type="Proteomes" id="UP000027093"/>
    </source>
</evidence>
<dbReference type="SUPFAM" id="SSF53697">
    <property type="entry name" value="SIS domain"/>
    <property type="match status" value="1"/>
</dbReference>
<dbReference type="GO" id="GO:1901135">
    <property type="term" value="P:carbohydrate derivative metabolic process"/>
    <property type="evidence" value="ECO:0007669"/>
    <property type="project" value="InterPro"/>
</dbReference>
<dbReference type="KEGG" id="nvn:NVIE_007750"/>
<sequence>MNSIEAMAQDVRRQLDDLPRLVLPAPAAESVVAFVGSGDSYAAALAACHLSSGRATCWHPTDVISDPSLLVGRSAYFVSISGRTRANILAASAARKAGVATVAITADKKSPLAMACDGVFELGFKRAGRTSGTIGFAASALACMHLATQGRTGCPADLKEIYAKASKAAGRLAGKVRTGPTIIILGDSFLFPAAMYGALKFNEVFGSRAQAYPLEEFFHAPLFGLKRGDQILVLGTKSDDDAALARRVKGLFVDCSMPAPVESLFYAVFFVQHLALAIAKRKKLKECYFVRNKKLLKTSSDVIY</sequence>
<dbReference type="OrthoDB" id="34358at2157"/>
<name>A0A060HEA2_9ARCH</name>
<dbReference type="GO" id="GO:0016853">
    <property type="term" value="F:isomerase activity"/>
    <property type="evidence" value="ECO:0007669"/>
    <property type="project" value="UniProtKB-KW"/>
</dbReference>
<accession>A0A060HEA2</accession>
<dbReference type="GO" id="GO:0097367">
    <property type="term" value="F:carbohydrate derivative binding"/>
    <property type="evidence" value="ECO:0007669"/>
    <property type="project" value="InterPro"/>
</dbReference>
<protein>
    <submittedName>
        <fullName evidence="1">Putative phosphosugar isomerase</fullName>
    </submittedName>
</protein>
<dbReference type="PANTHER" id="PTHR10937">
    <property type="entry name" value="GLUCOSAMINE--FRUCTOSE-6-PHOSPHATE AMINOTRANSFERASE, ISOMERIZING"/>
    <property type="match status" value="1"/>
</dbReference>
<dbReference type="Gene3D" id="3.40.50.10490">
    <property type="entry name" value="Glucose-6-phosphate isomerase like protein, domain 1"/>
    <property type="match status" value="2"/>
</dbReference>
<dbReference type="RefSeq" id="WP_075054096.1">
    <property type="nucleotide sequence ID" value="NZ_CP007536.1"/>
</dbReference>
<keyword evidence="2" id="KW-1185">Reference proteome</keyword>
<dbReference type="STRING" id="926571.NVIE_007750"/>
<gene>
    <name evidence="1" type="ORF">NVIE_007750</name>
</gene>